<dbReference type="PANTHER" id="PTHR33977">
    <property type="entry name" value="ZINC ION BINDING PROTEIN"/>
    <property type="match status" value="1"/>
</dbReference>
<name>A0A225UFS1_9STRA</name>
<dbReference type="EMBL" id="NBNE01019512">
    <property type="protein sequence ID" value="OWY91781.1"/>
    <property type="molecule type" value="Genomic_DNA"/>
</dbReference>
<evidence type="ECO:0000313" key="2">
    <source>
        <dbReference type="EMBL" id="OWY91781.1"/>
    </source>
</evidence>
<accession>A0A225UFS1</accession>
<feature type="domain" description="MULE transposase" evidence="1">
    <location>
        <begin position="169"/>
        <end position="249"/>
    </location>
</feature>
<evidence type="ECO:0000259" key="1">
    <source>
        <dbReference type="Pfam" id="PF10551"/>
    </source>
</evidence>
<dbReference type="OrthoDB" id="97124at2759"/>
<dbReference type="AlphaFoldDB" id="A0A225UFS1"/>
<dbReference type="PANTHER" id="PTHR33977:SF1">
    <property type="entry name" value="ZINC ION BINDING PROTEIN"/>
    <property type="match status" value="1"/>
</dbReference>
<protein>
    <recommendedName>
        <fullName evidence="1">MULE transposase domain-containing protein</fullName>
    </recommendedName>
</protein>
<organism evidence="2 3">
    <name type="scientific">Phytophthora megakarya</name>
    <dbReference type="NCBI Taxonomy" id="4795"/>
    <lineage>
        <taxon>Eukaryota</taxon>
        <taxon>Sar</taxon>
        <taxon>Stramenopiles</taxon>
        <taxon>Oomycota</taxon>
        <taxon>Peronosporomycetes</taxon>
        <taxon>Peronosporales</taxon>
        <taxon>Peronosporaceae</taxon>
        <taxon>Phytophthora</taxon>
    </lineage>
</organism>
<dbReference type="Pfam" id="PF10551">
    <property type="entry name" value="MULE"/>
    <property type="match status" value="1"/>
</dbReference>
<evidence type="ECO:0000313" key="3">
    <source>
        <dbReference type="Proteomes" id="UP000198211"/>
    </source>
</evidence>
<dbReference type="InterPro" id="IPR018289">
    <property type="entry name" value="MULE_transposase_dom"/>
</dbReference>
<dbReference type="Proteomes" id="UP000198211">
    <property type="component" value="Unassembled WGS sequence"/>
</dbReference>
<gene>
    <name evidence="2" type="ORF">PHMEG_00039500</name>
</gene>
<comment type="caution">
    <text evidence="2">The sequence shown here is derived from an EMBL/GenBank/DDBJ whole genome shotgun (WGS) entry which is preliminary data.</text>
</comment>
<reference evidence="3" key="1">
    <citation type="submission" date="2017-03" db="EMBL/GenBank/DDBJ databases">
        <title>Phytopthora megakarya and P. palmivora, two closely related causual agents of cacao black pod achieved similar genome size and gene model numbers by different mechanisms.</title>
        <authorList>
            <person name="Ali S."/>
            <person name="Shao J."/>
            <person name="Larry D.J."/>
            <person name="Kronmiller B."/>
            <person name="Shen D."/>
            <person name="Strem M.D."/>
            <person name="Melnick R.L."/>
            <person name="Guiltinan M.J."/>
            <person name="Tyler B.M."/>
            <person name="Meinhardt L.W."/>
            <person name="Bailey B.A."/>
        </authorList>
    </citation>
    <scope>NUCLEOTIDE SEQUENCE [LARGE SCALE GENOMIC DNA]</scope>
    <source>
        <strain evidence="3">zdho120</strain>
    </source>
</reference>
<sequence length="249" mass="27979">MRYRLLRCTSALCVGEAGDTCLWRGKTVIETGLQSVYDFGEHRSAVSSPIAKRLTPEHKEFCREMAANHLRPLRIRHALSRKFDTPLEQLPSLTQYLDNHDQVDVIEAWINCKAFTGSETEAQLFTFGWETDGDAKLVVRNGSDANPFVIGLTTKAVLLQMNRPPESFVFHLDATYKTNQCDYPVVVVGISDSSRVFHLASLVVVSQETEAVFQDVLLALKRVYAWLACTEMRVMYALADASQAQFNAL</sequence>
<keyword evidence="3" id="KW-1185">Reference proteome</keyword>
<proteinExistence type="predicted"/>